<accession>A0A072VL10</accession>
<evidence type="ECO:0000256" key="1">
    <source>
        <dbReference type="SAM" id="MobiDB-lite"/>
    </source>
</evidence>
<sequence>MLSLGRGFYEFFFSNETDMRMVWAAGTMNLKPGLLRLFEWSKDFNMHTQRNTHAQVWIRLLELPQEYWMEQTLREIASAVDTPLLIDNATTKHLFGHYARILVDMDLSRKLFHEIVRGKGHNVTACRRLYPRKETIAAKEKIAQGKKPVPVKKENWVPTQDNQAGIGSSTAFGANNQEDAAAAIPQKTLETETATCDREEETATMDIQLETTTLEQEIDTSQHKDTSIPLQITLEAAEGATLQGAAEVTKNRTNWLPSTSIHVLEEITVNENIGKADGGNDFEQVTSEIGLQTQHAVNTGTDDAEVNISSQVPSVQPEAHISKNIQNGLDLWARIREYDQRMADEGFTQVLSKSQKQARKNQVIGKPHYQTRAKGGPPPSSQ</sequence>
<organism evidence="2 4">
    <name type="scientific">Medicago truncatula</name>
    <name type="common">Barrel medic</name>
    <name type="synonym">Medicago tribuloides</name>
    <dbReference type="NCBI Taxonomy" id="3880"/>
    <lineage>
        <taxon>Eukaryota</taxon>
        <taxon>Viridiplantae</taxon>
        <taxon>Streptophyta</taxon>
        <taxon>Embryophyta</taxon>
        <taxon>Tracheophyta</taxon>
        <taxon>Spermatophyta</taxon>
        <taxon>Magnoliopsida</taxon>
        <taxon>eudicotyledons</taxon>
        <taxon>Gunneridae</taxon>
        <taxon>Pentapetalae</taxon>
        <taxon>rosids</taxon>
        <taxon>fabids</taxon>
        <taxon>Fabales</taxon>
        <taxon>Fabaceae</taxon>
        <taxon>Papilionoideae</taxon>
        <taxon>50 kb inversion clade</taxon>
        <taxon>NPAAA clade</taxon>
        <taxon>Hologalegina</taxon>
        <taxon>IRL clade</taxon>
        <taxon>Trifolieae</taxon>
        <taxon>Medicago</taxon>
    </lineage>
</organism>
<reference evidence="3" key="3">
    <citation type="submission" date="2015-04" db="UniProtKB">
        <authorList>
            <consortium name="EnsemblPlants"/>
        </authorList>
    </citation>
    <scope>IDENTIFICATION</scope>
    <source>
        <strain evidence="3">cv. Jemalong A17</strain>
    </source>
</reference>
<dbReference type="InterPro" id="IPR040256">
    <property type="entry name" value="At4g02000-like"/>
</dbReference>
<dbReference type="STRING" id="3880.A0A072VL10"/>
<keyword evidence="4" id="KW-1185">Reference proteome</keyword>
<dbReference type="EnsemblPlants" id="KEH42118">
    <property type="protein sequence ID" value="KEH42118"/>
    <property type="gene ID" value="MTR_1g062320"/>
</dbReference>
<evidence type="ECO:0000313" key="2">
    <source>
        <dbReference type="EMBL" id="KEH42118.1"/>
    </source>
</evidence>
<proteinExistence type="predicted"/>
<evidence type="ECO:0000313" key="3">
    <source>
        <dbReference type="EnsemblPlants" id="KEH42118"/>
    </source>
</evidence>
<gene>
    <name evidence="2" type="ordered locus">MTR_1g062320</name>
</gene>
<dbReference type="PANTHER" id="PTHR31286">
    <property type="entry name" value="GLYCINE-RICH CELL WALL STRUCTURAL PROTEIN 1.8-LIKE"/>
    <property type="match status" value="1"/>
</dbReference>
<reference evidence="2 4" key="2">
    <citation type="journal article" date="2014" name="BMC Genomics">
        <title>An improved genome release (version Mt4.0) for the model legume Medicago truncatula.</title>
        <authorList>
            <person name="Tang H."/>
            <person name="Krishnakumar V."/>
            <person name="Bidwell S."/>
            <person name="Rosen B."/>
            <person name="Chan A."/>
            <person name="Zhou S."/>
            <person name="Gentzbittel L."/>
            <person name="Childs K.L."/>
            <person name="Yandell M."/>
            <person name="Gundlach H."/>
            <person name="Mayer K.F."/>
            <person name="Schwartz D.C."/>
            <person name="Town C.D."/>
        </authorList>
    </citation>
    <scope>GENOME REANNOTATION</scope>
    <source>
        <strain evidence="2">A17</strain>
        <strain evidence="3 4">cv. Jemalong A17</strain>
    </source>
</reference>
<evidence type="ECO:0000313" key="4">
    <source>
        <dbReference type="Proteomes" id="UP000002051"/>
    </source>
</evidence>
<dbReference type="Proteomes" id="UP000002051">
    <property type="component" value="Unassembled WGS sequence"/>
</dbReference>
<name>A0A072VL10_MEDTR</name>
<feature type="region of interest" description="Disordered" evidence="1">
    <location>
        <begin position="351"/>
        <end position="382"/>
    </location>
</feature>
<dbReference type="PANTHER" id="PTHR31286:SF60">
    <property type="entry name" value="PROTEIN, PUTATIVE-RELATED"/>
    <property type="match status" value="1"/>
</dbReference>
<dbReference type="EMBL" id="CM001217">
    <property type="protein sequence ID" value="KEH42118.1"/>
    <property type="molecule type" value="Genomic_DNA"/>
</dbReference>
<reference evidence="2 4" key="1">
    <citation type="journal article" date="2011" name="Nature">
        <title>The Medicago genome provides insight into the evolution of rhizobial symbioses.</title>
        <authorList>
            <person name="Young N.D."/>
            <person name="Debelle F."/>
            <person name="Oldroyd G.E."/>
            <person name="Geurts R."/>
            <person name="Cannon S.B."/>
            <person name="Udvardi M.K."/>
            <person name="Benedito V.A."/>
            <person name="Mayer K.F."/>
            <person name="Gouzy J."/>
            <person name="Schoof H."/>
            <person name="Van de Peer Y."/>
            <person name="Proost S."/>
            <person name="Cook D.R."/>
            <person name="Meyers B.C."/>
            <person name="Spannagl M."/>
            <person name="Cheung F."/>
            <person name="De Mita S."/>
            <person name="Krishnakumar V."/>
            <person name="Gundlach H."/>
            <person name="Zhou S."/>
            <person name="Mudge J."/>
            <person name="Bharti A.K."/>
            <person name="Murray J.D."/>
            <person name="Naoumkina M.A."/>
            <person name="Rosen B."/>
            <person name="Silverstein K.A."/>
            <person name="Tang H."/>
            <person name="Rombauts S."/>
            <person name="Zhao P.X."/>
            <person name="Zhou P."/>
            <person name="Barbe V."/>
            <person name="Bardou P."/>
            <person name="Bechner M."/>
            <person name="Bellec A."/>
            <person name="Berger A."/>
            <person name="Berges H."/>
            <person name="Bidwell S."/>
            <person name="Bisseling T."/>
            <person name="Choisne N."/>
            <person name="Couloux A."/>
            <person name="Denny R."/>
            <person name="Deshpande S."/>
            <person name="Dai X."/>
            <person name="Doyle J.J."/>
            <person name="Dudez A.M."/>
            <person name="Farmer A.D."/>
            <person name="Fouteau S."/>
            <person name="Franken C."/>
            <person name="Gibelin C."/>
            <person name="Gish J."/>
            <person name="Goldstein S."/>
            <person name="Gonzalez A.J."/>
            <person name="Green P.J."/>
            <person name="Hallab A."/>
            <person name="Hartog M."/>
            <person name="Hua A."/>
            <person name="Humphray S.J."/>
            <person name="Jeong D.H."/>
            <person name="Jing Y."/>
            <person name="Jocker A."/>
            <person name="Kenton S.M."/>
            <person name="Kim D.J."/>
            <person name="Klee K."/>
            <person name="Lai H."/>
            <person name="Lang C."/>
            <person name="Lin S."/>
            <person name="Macmil S.L."/>
            <person name="Magdelenat G."/>
            <person name="Matthews L."/>
            <person name="McCorrison J."/>
            <person name="Monaghan E.L."/>
            <person name="Mun J.H."/>
            <person name="Najar F.Z."/>
            <person name="Nicholson C."/>
            <person name="Noirot C."/>
            <person name="O'Bleness M."/>
            <person name="Paule C.R."/>
            <person name="Poulain J."/>
            <person name="Prion F."/>
            <person name="Qin B."/>
            <person name="Qu C."/>
            <person name="Retzel E.F."/>
            <person name="Riddle C."/>
            <person name="Sallet E."/>
            <person name="Samain S."/>
            <person name="Samson N."/>
            <person name="Sanders I."/>
            <person name="Saurat O."/>
            <person name="Scarpelli C."/>
            <person name="Schiex T."/>
            <person name="Segurens B."/>
            <person name="Severin A.J."/>
            <person name="Sherrier D.J."/>
            <person name="Shi R."/>
            <person name="Sims S."/>
            <person name="Singer S.R."/>
            <person name="Sinharoy S."/>
            <person name="Sterck L."/>
            <person name="Viollet A."/>
            <person name="Wang B.B."/>
            <person name="Wang K."/>
            <person name="Wang M."/>
            <person name="Wang X."/>
            <person name="Warfsmann J."/>
            <person name="Weissenbach J."/>
            <person name="White D.D."/>
            <person name="White J.D."/>
            <person name="Wiley G.B."/>
            <person name="Wincker P."/>
            <person name="Xing Y."/>
            <person name="Yang L."/>
            <person name="Yao Z."/>
            <person name="Ying F."/>
            <person name="Zhai J."/>
            <person name="Zhou L."/>
            <person name="Zuber A."/>
            <person name="Denarie J."/>
            <person name="Dixon R.A."/>
            <person name="May G.D."/>
            <person name="Schwartz D.C."/>
            <person name="Rogers J."/>
            <person name="Quetier F."/>
            <person name="Town C.D."/>
            <person name="Roe B.A."/>
        </authorList>
    </citation>
    <scope>NUCLEOTIDE SEQUENCE [LARGE SCALE GENOMIC DNA]</scope>
    <source>
        <strain evidence="2">A17</strain>
        <strain evidence="3 4">cv. Jemalong A17</strain>
    </source>
</reference>
<protein>
    <submittedName>
        <fullName evidence="2">DUF4283 domain protein</fullName>
    </submittedName>
</protein>
<dbReference type="AlphaFoldDB" id="A0A072VL10"/>
<dbReference type="HOGENOM" id="CLU_724370_0_0_1"/>